<gene>
    <name evidence="2" type="ORF">KIW84_052118</name>
</gene>
<evidence type="ECO:0000259" key="1">
    <source>
        <dbReference type="Pfam" id="PF02721"/>
    </source>
</evidence>
<dbReference type="Gene3D" id="2.40.50.140">
    <property type="entry name" value="Nucleic acid-binding proteins"/>
    <property type="match status" value="1"/>
</dbReference>
<dbReference type="Proteomes" id="UP001058974">
    <property type="component" value="Chromosome 5"/>
</dbReference>
<dbReference type="InterPro" id="IPR012340">
    <property type="entry name" value="NA-bd_OB-fold"/>
</dbReference>
<dbReference type="Pfam" id="PF02721">
    <property type="entry name" value="DUF223"/>
    <property type="match status" value="1"/>
</dbReference>
<dbReference type="Gramene" id="Psat05G0211800-T2">
    <property type="protein sequence ID" value="KAI5405219.1"/>
    <property type="gene ID" value="KIW84_052118"/>
</dbReference>
<dbReference type="InterPro" id="IPR003871">
    <property type="entry name" value="RFA1B/D_OB_1st"/>
</dbReference>
<dbReference type="AlphaFoldDB" id="A0A9D5AEQ2"/>
<dbReference type="EMBL" id="JAMSHJ010000005">
    <property type="protein sequence ID" value="KAI5405219.1"/>
    <property type="molecule type" value="Genomic_DNA"/>
</dbReference>
<accession>A0A9D5AEQ2</accession>
<evidence type="ECO:0000313" key="2">
    <source>
        <dbReference type="EMBL" id="KAI5405219.1"/>
    </source>
</evidence>
<evidence type="ECO:0000313" key="3">
    <source>
        <dbReference type="Proteomes" id="UP001058974"/>
    </source>
</evidence>
<comment type="caution">
    <text evidence="2">The sequence shown here is derived from an EMBL/GenBank/DDBJ whole genome shotgun (WGS) entry which is preliminary data.</text>
</comment>
<name>A0A9D5AEQ2_PEA</name>
<protein>
    <recommendedName>
        <fullName evidence="1">Replication protein A 70 kDa DNA-binding subunit B/D first OB fold domain-containing protein</fullName>
    </recommendedName>
</protein>
<keyword evidence="3" id="KW-1185">Reference proteome</keyword>
<proteinExistence type="predicted"/>
<dbReference type="SUPFAM" id="SSF50249">
    <property type="entry name" value="Nucleic acid-binding proteins"/>
    <property type="match status" value="1"/>
</dbReference>
<organism evidence="2 3">
    <name type="scientific">Pisum sativum</name>
    <name type="common">Garden pea</name>
    <name type="synonym">Lathyrus oleraceus</name>
    <dbReference type="NCBI Taxonomy" id="3888"/>
    <lineage>
        <taxon>Eukaryota</taxon>
        <taxon>Viridiplantae</taxon>
        <taxon>Streptophyta</taxon>
        <taxon>Embryophyta</taxon>
        <taxon>Tracheophyta</taxon>
        <taxon>Spermatophyta</taxon>
        <taxon>Magnoliopsida</taxon>
        <taxon>eudicotyledons</taxon>
        <taxon>Gunneridae</taxon>
        <taxon>Pentapetalae</taxon>
        <taxon>rosids</taxon>
        <taxon>fabids</taxon>
        <taxon>Fabales</taxon>
        <taxon>Fabaceae</taxon>
        <taxon>Papilionoideae</taxon>
        <taxon>50 kb inversion clade</taxon>
        <taxon>NPAAA clade</taxon>
        <taxon>Hologalegina</taxon>
        <taxon>IRL clade</taxon>
        <taxon>Fabeae</taxon>
        <taxon>Lathyrus</taxon>
    </lineage>
</organism>
<sequence>MVKPLEKICDLNDTKDLWKVTLRVHHKWLVLSNNKEHFEMIFIDKDGADTHVVVPAAYMAAFSDKFTVDHTYTVSNLNVQTNELVFKPSTHKYMVKFTGGTSFNDVNKHVIPPKPHKLTSFVDIMTD</sequence>
<dbReference type="CDD" id="cd04480">
    <property type="entry name" value="RPA1_DBD_A_like"/>
    <property type="match status" value="1"/>
</dbReference>
<feature type="domain" description="Replication protein A 70 kDa DNA-binding subunit B/D first OB fold" evidence="1">
    <location>
        <begin position="6"/>
        <end position="102"/>
    </location>
</feature>
<reference evidence="2 3" key="1">
    <citation type="journal article" date="2022" name="Nat. Genet.">
        <title>Improved pea reference genome and pan-genome highlight genomic features and evolutionary characteristics.</title>
        <authorList>
            <person name="Yang T."/>
            <person name="Liu R."/>
            <person name="Luo Y."/>
            <person name="Hu S."/>
            <person name="Wang D."/>
            <person name="Wang C."/>
            <person name="Pandey M.K."/>
            <person name="Ge S."/>
            <person name="Xu Q."/>
            <person name="Li N."/>
            <person name="Li G."/>
            <person name="Huang Y."/>
            <person name="Saxena R.K."/>
            <person name="Ji Y."/>
            <person name="Li M."/>
            <person name="Yan X."/>
            <person name="He Y."/>
            <person name="Liu Y."/>
            <person name="Wang X."/>
            <person name="Xiang C."/>
            <person name="Varshney R.K."/>
            <person name="Ding H."/>
            <person name="Gao S."/>
            <person name="Zong X."/>
        </authorList>
    </citation>
    <scope>NUCLEOTIDE SEQUENCE [LARGE SCALE GENOMIC DNA]</scope>
    <source>
        <strain evidence="2 3">cv. Zhongwan 6</strain>
    </source>
</reference>